<gene>
    <name evidence="7" type="ORF">CWS01_09220</name>
</gene>
<dbReference type="SUPFAM" id="SSF52096">
    <property type="entry name" value="ClpP/crotonase"/>
    <property type="match status" value="1"/>
</dbReference>
<evidence type="ECO:0000313" key="7">
    <source>
        <dbReference type="EMBL" id="PKG23940.1"/>
    </source>
</evidence>
<evidence type="ECO:0000256" key="3">
    <source>
        <dbReference type="ARBA" id="ARBA00022670"/>
    </source>
</evidence>
<dbReference type="GO" id="GO:0006515">
    <property type="term" value="P:protein quality control for misfolded or incompletely synthesized proteins"/>
    <property type="evidence" value="ECO:0007669"/>
    <property type="project" value="TreeGrafter"/>
</dbReference>
<protein>
    <recommendedName>
        <fullName evidence="6">ATP-dependent Clp protease proteolytic subunit</fullName>
    </recommendedName>
</protein>
<evidence type="ECO:0000256" key="1">
    <source>
        <dbReference type="ARBA" id="ARBA00007039"/>
    </source>
</evidence>
<dbReference type="OrthoDB" id="9806592at2"/>
<dbReference type="CDD" id="cd07016">
    <property type="entry name" value="S14_ClpP_1"/>
    <property type="match status" value="1"/>
</dbReference>
<organism evidence="7 8">
    <name type="scientific">Niallia nealsonii</name>
    <dbReference type="NCBI Taxonomy" id="115979"/>
    <lineage>
        <taxon>Bacteria</taxon>
        <taxon>Bacillati</taxon>
        <taxon>Bacillota</taxon>
        <taxon>Bacilli</taxon>
        <taxon>Bacillales</taxon>
        <taxon>Bacillaceae</taxon>
        <taxon>Niallia</taxon>
    </lineage>
</organism>
<dbReference type="PRINTS" id="PR00127">
    <property type="entry name" value="CLPPROTEASEP"/>
</dbReference>
<dbReference type="NCBIfam" id="NF045542">
    <property type="entry name" value="Clp_rel_HeadMat"/>
    <property type="match status" value="1"/>
</dbReference>
<dbReference type="InterPro" id="IPR029045">
    <property type="entry name" value="ClpP/crotonase-like_dom_sf"/>
</dbReference>
<dbReference type="Pfam" id="PF00574">
    <property type="entry name" value="CLP_protease"/>
    <property type="match status" value="1"/>
</dbReference>
<accession>A0A2N0Z359</accession>
<keyword evidence="3 7" id="KW-0645">Protease</keyword>
<dbReference type="AlphaFoldDB" id="A0A2N0Z359"/>
<dbReference type="GO" id="GO:0004176">
    <property type="term" value="F:ATP-dependent peptidase activity"/>
    <property type="evidence" value="ECO:0007669"/>
    <property type="project" value="InterPro"/>
</dbReference>
<reference evidence="7 8" key="1">
    <citation type="journal article" date="2003" name="Int. J. Syst. Evol. Microbiol.">
        <title>Bacillus nealsonii sp. nov., isolated from a spacecraft-assembly facility, whose spores are gamma-radiation resistant.</title>
        <authorList>
            <person name="Venkateswaran K."/>
            <person name="Kempf M."/>
            <person name="Chen F."/>
            <person name="Satomi M."/>
            <person name="Nicholson W."/>
            <person name="Kern R."/>
        </authorList>
    </citation>
    <scope>NUCLEOTIDE SEQUENCE [LARGE SCALE GENOMIC DNA]</scope>
    <source>
        <strain evidence="7 8">FO-92</strain>
    </source>
</reference>
<keyword evidence="5" id="KW-0720">Serine protease</keyword>
<keyword evidence="8" id="KW-1185">Reference proteome</keyword>
<evidence type="ECO:0000256" key="2">
    <source>
        <dbReference type="ARBA" id="ARBA00022490"/>
    </source>
</evidence>
<evidence type="ECO:0000256" key="5">
    <source>
        <dbReference type="ARBA" id="ARBA00022825"/>
    </source>
</evidence>
<dbReference type="GO" id="GO:0004252">
    <property type="term" value="F:serine-type endopeptidase activity"/>
    <property type="evidence" value="ECO:0007669"/>
    <property type="project" value="InterPro"/>
</dbReference>
<dbReference type="PANTHER" id="PTHR10381">
    <property type="entry name" value="ATP-DEPENDENT CLP PROTEASE PROTEOLYTIC SUBUNIT"/>
    <property type="match status" value="1"/>
</dbReference>
<name>A0A2N0Z359_9BACI</name>
<dbReference type="RefSeq" id="WP_101176903.1">
    <property type="nucleotide sequence ID" value="NZ_PISE01000017.1"/>
</dbReference>
<dbReference type="GO" id="GO:0051117">
    <property type="term" value="F:ATPase binding"/>
    <property type="evidence" value="ECO:0007669"/>
    <property type="project" value="TreeGrafter"/>
</dbReference>
<dbReference type="Gene3D" id="3.90.226.10">
    <property type="entry name" value="2-enoyl-CoA Hydratase, Chain A, domain 1"/>
    <property type="match status" value="1"/>
</dbReference>
<evidence type="ECO:0000313" key="8">
    <source>
        <dbReference type="Proteomes" id="UP000233375"/>
    </source>
</evidence>
<keyword evidence="2" id="KW-0963">Cytoplasm</keyword>
<evidence type="ECO:0000256" key="6">
    <source>
        <dbReference type="RuleBase" id="RU003567"/>
    </source>
</evidence>
<dbReference type="InterPro" id="IPR023562">
    <property type="entry name" value="ClpP/TepA"/>
</dbReference>
<sequence length="243" mass="27052">MKIRRYKNEQYNKLAEITPKFKAEAKEDMSSLTIYGDIGESWWGDSISASQIERALKDIQSDTIHVHLNSGGGDVFDGIAIYNQLKNHSAKIVIHVEGLAASAASLILMAADEAIIYTGAMVMIHEASTGVWGTKADIKKTLNALEGIDKSLADIYMTRFQGERAEVEKMIENETWFTAGEAVDIGLADIVDEKEAEPVEEDPEEFKNSVLEKIRNRNGNKINNQVTKTNNSILDKFKRVSNE</sequence>
<dbReference type="InterPro" id="IPR001907">
    <property type="entry name" value="ClpP"/>
</dbReference>
<dbReference type="Proteomes" id="UP000233375">
    <property type="component" value="Unassembled WGS sequence"/>
</dbReference>
<comment type="caution">
    <text evidence="7">The sequence shown here is derived from an EMBL/GenBank/DDBJ whole genome shotgun (WGS) entry which is preliminary data.</text>
</comment>
<dbReference type="EMBL" id="PISE01000017">
    <property type="protein sequence ID" value="PKG23940.1"/>
    <property type="molecule type" value="Genomic_DNA"/>
</dbReference>
<keyword evidence="4" id="KW-0378">Hydrolase</keyword>
<dbReference type="PANTHER" id="PTHR10381:SF70">
    <property type="entry name" value="ATP-DEPENDENT CLP PROTEASE PROTEOLYTIC SUBUNIT"/>
    <property type="match status" value="1"/>
</dbReference>
<comment type="similarity">
    <text evidence="1 6">Belongs to the peptidase S14 family.</text>
</comment>
<evidence type="ECO:0000256" key="4">
    <source>
        <dbReference type="ARBA" id="ARBA00022801"/>
    </source>
</evidence>
<proteinExistence type="inferred from homology"/>
<dbReference type="GO" id="GO:0009368">
    <property type="term" value="C:endopeptidase Clp complex"/>
    <property type="evidence" value="ECO:0007669"/>
    <property type="project" value="TreeGrafter"/>
</dbReference>